<evidence type="ECO:0000313" key="1">
    <source>
        <dbReference type="EMBL" id="QNA45872.1"/>
    </source>
</evidence>
<dbReference type="InterPro" id="IPR032710">
    <property type="entry name" value="NTF2-like_dom_sf"/>
</dbReference>
<proteinExistence type="predicted"/>
<dbReference type="KEGG" id="lacs:H4075_06680"/>
<accession>A0A7G5XK69</accession>
<protein>
    <submittedName>
        <fullName evidence="1">Nuclear transport factor 2 family protein</fullName>
    </submittedName>
</protein>
<dbReference type="Proteomes" id="UP000515344">
    <property type="component" value="Chromosome"/>
</dbReference>
<dbReference type="Gene3D" id="3.10.450.50">
    <property type="match status" value="1"/>
</dbReference>
<dbReference type="AlphaFoldDB" id="A0A7G5XK69"/>
<keyword evidence="2" id="KW-1185">Reference proteome</keyword>
<dbReference type="RefSeq" id="WP_182805303.1">
    <property type="nucleotide sequence ID" value="NZ_CP060007.1"/>
</dbReference>
<reference evidence="2" key="1">
    <citation type="submission" date="2020-08" db="EMBL/GenBank/DDBJ databases">
        <title>Lacibacter sp. S13-6-6 genome sequencing.</title>
        <authorList>
            <person name="Jin L."/>
        </authorList>
    </citation>
    <scope>NUCLEOTIDE SEQUENCE [LARGE SCALE GENOMIC DNA]</scope>
    <source>
        <strain evidence="2">S13-6-6</strain>
    </source>
</reference>
<name>A0A7G5XK69_9BACT</name>
<dbReference type="SUPFAM" id="SSF54427">
    <property type="entry name" value="NTF2-like"/>
    <property type="match status" value="1"/>
</dbReference>
<evidence type="ECO:0000313" key="2">
    <source>
        <dbReference type="Proteomes" id="UP000515344"/>
    </source>
</evidence>
<dbReference type="EMBL" id="CP060007">
    <property type="protein sequence ID" value="QNA45872.1"/>
    <property type="molecule type" value="Genomic_DNA"/>
</dbReference>
<sequence length="120" mass="13425">MQNELAQLLEENLKQVWSERDEVRRMKAIKNVYTNASILYHVGHKAEGLDAINKSVTAVLSSMPPNFVFTKLKPIIINNSIGRLIWGVGPEGQAPLSTGMDIAHFENGKIKSLYVFLDSE</sequence>
<gene>
    <name evidence="1" type="ORF">H4075_06680</name>
</gene>
<organism evidence="1 2">
    <name type="scientific">Lacibacter sediminis</name>
    <dbReference type="NCBI Taxonomy" id="2760713"/>
    <lineage>
        <taxon>Bacteria</taxon>
        <taxon>Pseudomonadati</taxon>
        <taxon>Bacteroidota</taxon>
        <taxon>Chitinophagia</taxon>
        <taxon>Chitinophagales</taxon>
        <taxon>Chitinophagaceae</taxon>
        <taxon>Lacibacter</taxon>
    </lineage>
</organism>